<organism evidence="2 3">
    <name type="scientific">Salix suchowensis</name>
    <dbReference type="NCBI Taxonomy" id="1278906"/>
    <lineage>
        <taxon>Eukaryota</taxon>
        <taxon>Viridiplantae</taxon>
        <taxon>Streptophyta</taxon>
        <taxon>Embryophyta</taxon>
        <taxon>Tracheophyta</taxon>
        <taxon>Spermatophyta</taxon>
        <taxon>Magnoliopsida</taxon>
        <taxon>eudicotyledons</taxon>
        <taxon>Gunneridae</taxon>
        <taxon>Pentapetalae</taxon>
        <taxon>rosids</taxon>
        <taxon>fabids</taxon>
        <taxon>Malpighiales</taxon>
        <taxon>Salicaceae</taxon>
        <taxon>Saliceae</taxon>
        <taxon>Salix</taxon>
    </lineage>
</organism>
<evidence type="ECO:0000313" key="3">
    <source>
        <dbReference type="Proteomes" id="UP001141253"/>
    </source>
</evidence>
<reference evidence="2" key="2">
    <citation type="journal article" date="2023" name="Int. J. Mol. Sci.">
        <title>De Novo Assembly and Annotation of 11 Diverse Shrub Willow (Salix) Genomes Reveals Novel Gene Organization in Sex-Linked Regions.</title>
        <authorList>
            <person name="Hyden B."/>
            <person name="Feng K."/>
            <person name="Yates T.B."/>
            <person name="Jawdy S."/>
            <person name="Cereghino C."/>
            <person name="Smart L.B."/>
            <person name="Muchero W."/>
        </authorList>
    </citation>
    <scope>NUCLEOTIDE SEQUENCE</scope>
    <source>
        <tissue evidence="2">Shoot tip</tissue>
    </source>
</reference>
<sequence length="74" mass="8194">MAVSGAGTGQARKTRVPVQPDEVITEPDQPDEARRVPDHPGTESQPTVDEILYPFWFDSEKTKKDSIAKLEWGG</sequence>
<dbReference type="EMBL" id="JAPFFI010000492">
    <property type="protein sequence ID" value="KAJ6288142.1"/>
    <property type="molecule type" value="Genomic_DNA"/>
</dbReference>
<protein>
    <submittedName>
        <fullName evidence="2">Uncharacterized protein</fullName>
    </submittedName>
</protein>
<gene>
    <name evidence="2" type="ORF">OIU77_022140</name>
</gene>
<keyword evidence="3" id="KW-1185">Reference proteome</keyword>
<proteinExistence type="predicted"/>
<feature type="compositionally biased region" description="Basic and acidic residues" evidence="1">
    <location>
        <begin position="31"/>
        <end position="41"/>
    </location>
</feature>
<reference evidence="2" key="1">
    <citation type="submission" date="2022-10" db="EMBL/GenBank/DDBJ databases">
        <authorList>
            <person name="Hyden B.L."/>
            <person name="Feng K."/>
            <person name="Yates T."/>
            <person name="Jawdy S."/>
            <person name="Smart L.B."/>
            <person name="Muchero W."/>
        </authorList>
    </citation>
    <scope>NUCLEOTIDE SEQUENCE</scope>
    <source>
        <tissue evidence="2">Shoot tip</tissue>
    </source>
</reference>
<dbReference type="Proteomes" id="UP001141253">
    <property type="component" value="Unassembled WGS sequence"/>
</dbReference>
<feature type="region of interest" description="Disordered" evidence="1">
    <location>
        <begin position="1"/>
        <end position="48"/>
    </location>
</feature>
<evidence type="ECO:0000313" key="2">
    <source>
        <dbReference type="EMBL" id="KAJ6288142.1"/>
    </source>
</evidence>
<name>A0ABQ8ZGH0_9ROSI</name>
<accession>A0ABQ8ZGH0</accession>
<evidence type="ECO:0000256" key="1">
    <source>
        <dbReference type="SAM" id="MobiDB-lite"/>
    </source>
</evidence>
<comment type="caution">
    <text evidence="2">The sequence shown here is derived from an EMBL/GenBank/DDBJ whole genome shotgun (WGS) entry which is preliminary data.</text>
</comment>